<dbReference type="STRING" id="28034.BFX07_04995"/>
<proteinExistence type="inferred from homology"/>
<dbReference type="Gene3D" id="2.40.10.340">
    <property type="entry name" value="Rod shape-determining protein MreC, domain 1"/>
    <property type="match status" value="1"/>
</dbReference>
<keyword evidence="3 5" id="KW-0133">Cell shape</keyword>
<evidence type="ECO:0000313" key="8">
    <source>
        <dbReference type="Proteomes" id="UP000192660"/>
    </source>
</evidence>
<dbReference type="InterPro" id="IPR042175">
    <property type="entry name" value="Cell/Rod_MreC_2"/>
</dbReference>
<dbReference type="GO" id="GO:0005886">
    <property type="term" value="C:plasma membrane"/>
    <property type="evidence" value="ECO:0007669"/>
    <property type="project" value="TreeGrafter"/>
</dbReference>
<name>A0A1W1W8K9_SULTA</name>
<evidence type="ECO:0000313" key="7">
    <source>
        <dbReference type="EMBL" id="SMC02621.1"/>
    </source>
</evidence>
<dbReference type="InterPro" id="IPR042177">
    <property type="entry name" value="Cell/Rod_1"/>
</dbReference>
<comment type="similarity">
    <text evidence="1 5">Belongs to the MreC family.</text>
</comment>
<evidence type="ECO:0000259" key="6">
    <source>
        <dbReference type="Pfam" id="PF04085"/>
    </source>
</evidence>
<evidence type="ECO:0000256" key="1">
    <source>
        <dbReference type="ARBA" id="ARBA00009369"/>
    </source>
</evidence>
<organism evidence="7 8">
    <name type="scientific">Sulfobacillus thermosulfidooxidans (strain DSM 9293 / VKM B-1269 / AT-1)</name>
    <dbReference type="NCBI Taxonomy" id="929705"/>
    <lineage>
        <taxon>Bacteria</taxon>
        <taxon>Bacillati</taxon>
        <taxon>Bacillota</taxon>
        <taxon>Clostridia</taxon>
        <taxon>Eubacteriales</taxon>
        <taxon>Clostridiales Family XVII. Incertae Sedis</taxon>
        <taxon>Sulfobacillus</taxon>
    </lineage>
</organism>
<gene>
    <name evidence="7" type="ORF">SAMN00768000_0687</name>
</gene>
<reference evidence="8" key="1">
    <citation type="submission" date="2017-04" db="EMBL/GenBank/DDBJ databases">
        <authorList>
            <person name="Varghese N."/>
            <person name="Submissions S."/>
        </authorList>
    </citation>
    <scope>NUCLEOTIDE SEQUENCE [LARGE SCALE GENOMIC DNA]</scope>
    <source>
        <strain evidence="8">DSM 9293</strain>
    </source>
</reference>
<dbReference type="Gene3D" id="2.40.10.350">
    <property type="entry name" value="Rod shape-determining protein MreC, domain 2"/>
    <property type="match status" value="1"/>
</dbReference>
<dbReference type="PANTHER" id="PTHR34138:SF1">
    <property type="entry name" value="CELL SHAPE-DETERMINING PROTEIN MREC"/>
    <property type="match status" value="1"/>
</dbReference>
<dbReference type="NCBIfam" id="TIGR00219">
    <property type="entry name" value="mreC"/>
    <property type="match status" value="1"/>
</dbReference>
<sequence>MGGFIYRWRRLLITVLIVMVVTVSLSLTARIRGKVVGLSNIINTVVSPAESSMAFIGRETGLGVSTIGDIFTLQQQNRELKRKLLEYNSMKLELSEVLAENGQLRGLLGLEHSLGSWKLDPASIIARNPDSWFDTVVIDQGTNNGVHQGMAVIVPQGVVGRVLSAGPDTATVMLILDPKSGIGALDVRSQSTGVVLGQDPVTGLLQFQLFSSKPDVLPGDVIATSGLSQYYPKGLLIGQVVSVSHNQYGLTETATIKPAVDFNRLQTVMVVESHPSGASIPPVFGGGNS</sequence>
<dbReference type="EMBL" id="FWWY01000001">
    <property type="protein sequence ID" value="SMC02621.1"/>
    <property type="molecule type" value="Genomic_DNA"/>
</dbReference>
<feature type="domain" description="Rod shape-determining protein MreC beta-barrel core" evidence="6">
    <location>
        <begin position="124"/>
        <end position="272"/>
    </location>
</feature>
<dbReference type="AlphaFoldDB" id="A0A1W1W8K9"/>
<protein>
    <recommendedName>
        <fullName evidence="2 5">Cell shape-determining protein MreC</fullName>
    </recommendedName>
    <alternativeName>
        <fullName evidence="4 5">Cell shape protein MreC</fullName>
    </alternativeName>
</protein>
<dbReference type="RefSeq" id="WP_020376560.1">
    <property type="nucleotide sequence ID" value="NZ_FWWY01000001.1"/>
</dbReference>
<evidence type="ECO:0000256" key="4">
    <source>
        <dbReference type="ARBA" id="ARBA00032089"/>
    </source>
</evidence>
<evidence type="ECO:0000256" key="2">
    <source>
        <dbReference type="ARBA" id="ARBA00013855"/>
    </source>
</evidence>
<dbReference type="Proteomes" id="UP000192660">
    <property type="component" value="Unassembled WGS sequence"/>
</dbReference>
<dbReference type="PIRSF" id="PIRSF038471">
    <property type="entry name" value="MreC"/>
    <property type="match status" value="1"/>
</dbReference>
<dbReference type="PANTHER" id="PTHR34138">
    <property type="entry name" value="CELL SHAPE-DETERMINING PROTEIN MREC"/>
    <property type="match status" value="1"/>
</dbReference>
<keyword evidence="8" id="KW-1185">Reference proteome</keyword>
<dbReference type="GO" id="GO:0008360">
    <property type="term" value="P:regulation of cell shape"/>
    <property type="evidence" value="ECO:0007669"/>
    <property type="project" value="UniProtKB-KW"/>
</dbReference>
<dbReference type="InterPro" id="IPR007221">
    <property type="entry name" value="MreC"/>
</dbReference>
<accession>A0A1W1W8K9</accession>
<dbReference type="InterPro" id="IPR055342">
    <property type="entry name" value="MreC_beta-barrel_core"/>
</dbReference>
<dbReference type="Pfam" id="PF04085">
    <property type="entry name" value="MreC"/>
    <property type="match status" value="1"/>
</dbReference>
<evidence type="ECO:0000256" key="3">
    <source>
        <dbReference type="ARBA" id="ARBA00022960"/>
    </source>
</evidence>
<comment type="function">
    <text evidence="5">Involved in formation and maintenance of cell shape.</text>
</comment>
<evidence type="ECO:0000256" key="5">
    <source>
        <dbReference type="PIRNR" id="PIRNR038471"/>
    </source>
</evidence>
<dbReference type="OrthoDB" id="9792313at2"/>